<dbReference type="InterPro" id="IPR036866">
    <property type="entry name" value="RibonucZ/Hydroxyglut_hydro"/>
</dbReference>
<dbReference type="SUPFAM" id="SSF56281">
    <property type="entry name" value="Metallo-hydrolase/oxidoreductase"/>
    <property type="match status" value="1"/>
</dbReference>
<dbReference type="Proteomes" id="UP000667802">
    <property type="component" value="Unassembled WGS sequence"/>
</dbReference>
<dbReference type="Gene3D" id="3.60.15.10">
    <property type="entry name" value="Ribonuclease Z/Hydroxyacylglutathione hydrolase-like"/>
    <property type="match status" value="1"/>
</dbReference>
<proteinExistence type="predicted"/>
<evidence type="ECO:0000313" key="2">
    <source>
        <dbReference type="EMBL" id="MDR9898407.1"/>
    </source>
</evidence>
<name>A0AAP5IE68_9CYAN</name>
<feature type="domain" description="Metallo-beta-lactamase" evidence="1">
    <location>
        <begin position="23"/>
        <end position="182"/>
    </location>
</feature>
<dbReference type="AlphaFoldDB" id="A0AAP5IE68"/>
<sequence>MKLLHRPDLYSWSSFDKERNIDFNSIAWIRPEGNVLIDPLPLSAHDHEHLNSLGSVKWIVVTNSDHIRAAKEISHVTNAQVAAPSAEQDSFPIPCFNWLSEGNQLVPGLEVIELHGSKTPGELALLLEKTTLITGDLVRSHQPGKLTILPAPKLSDRQQAVTSVHRLAKISDIETVLVGDGWSVFRNGSLLLNELAASL</sequence>
<gene>
    <name evidence="2" type="ORF">G7B40_028170</name>
</gene>
<dbReference type="RefSeq" id="WP_208345237.1">
    <property type="nucleotide sequence ID" value="NZ_CAWQFN010000616.1"/>
</dbReference>
<organism evidence="2 3">
    <name type="scientific">Aetokthonos hydrillicola Thurmond2011</name>
    <dbReference type="NCBI Taxonomy" id="2712845"/>
    <lineage>
        <taxon>Bacteria</taxon>
        <taxon>Bacillati</taxon>
        <taxon>Cyanobacteriota</taxon>
        <taxon>Cyanophyceae</taxon>
        <taxon>Nostocales</taxon>
        <taxon>Hapalosiphonaceae</taxon>
        <taxon>Aetokthonos</taxon>
    </lineage>
</organism>
<evidence type="ECO:0000259" key="1">
    <source>
        <dbReference type="SMART" id="SM00849"/>
    </source>
</evidence>
<dbReference type="SMART" id="SM00849">
    <property type="entry name" value="Lactamase_B"/>
    <property type="match status" value="1"/>
</dbReference>
<dbReference type="Pfam" id="PF14597">
    <property type="entry name" value="Lactamase_B_5"/>
    <property type="match status" value="1"/>
</dbReference>
<reference evidence="3" key="1">
    <citation type="journal article" date="2021" name="Science">
        <title>Hunting the eagle killer: A cyanobacterial neurotoxin causes vacuolar myelinopathy.</title>
        <authorList>
            <person name="Breinlinger S."/>
            <person name="Phillips T.J."/>
            <person name="Haram B.N."/>
            <person name="Mares J."/>
            <person name="Martinez Yerena J.A."/>
            <person name="Hrouzek P."/>
            <person name="Sobotka R."/>
            <person name="Henderson W.M."/>
            <person name="Schmieder P."/>
            <person name="Williams S.M."/>
            <person name="Lauderdale J.D."/>
            <person name="Wilde H.D."/>
            <person name="Gerrin W."/>
            <person name="Kust A."/>
            <person name="Washington J.W."/>
            <person name="Wagner C."/>
            <person name="Geier B."/>
            <person name="Liebeke M."/>
            <person name="Enke H."/>
            <person name="Niedermeyer T.H.J."/>
            <person name="Wilde S.B."/>
        </authorList>
    </citation>
    <scope>NUCLEOTIDE SEQUENCE [LARGE SCALE GENOMIC DNA]</scope>
    <source>
        <strain evidence="3">Thurmond2011</strain>
    </source>
</reference>
<accession>A0AAP5IE68</accession>
<evidence type="ECO:0000313" key="3">
    <source>
        <dbReference type="Proteomes" id="UP000667802"/>
    </source>
</evidence>
<dbReference type="InterPro" id="IPR001279">
    <property type="entry name" value="Metallo-B-lactamas"/>
</dbReference>
<comment type="caution">
    <text evidence="2">The sequence shown here is derived from an EMBL/GenBank/DDBJ whole genome shotgun (WGS) entry which is preliminary data.</text>
</comment>
<keyword evidence="3" id="KW-1185">Reference proteome</keyword>
<protein>
    <submittedName>
        <fullName evidence="2">MBL fold metallo-hydrolase</fullName>
    </submittedName>
</protein>
<dbReference type="EMBL" id="JAALHA020000017">
    <property type="protein sequence ID" value="MDR9898407.1"/>
    <property type="molecule type" value="Genomic_DNA"/>
</dbReference>